<dbReference type="EMBL" id="BAABIS010000001">
    <property type="protein sequence ID" value="GAA4839652.1"/>
    <property type="molecule type" value="Genomic_DNA"/>
</dbReference>
<dbReference type="Proteomes" id="UP001501752">
    <property type="component" value="Unassembled WGS sequence"/>
</dbReference>
<comment type="caution">
    <text evidence="1">The sequence shown here is derived from an EMBL/GenBank/DDBJ whole genome shotgun (WGS) entry which is preliminary data.</text>
</comment>
<accession>A0ABP9DC68</accession>
<protein>
    <submittedName>
        <fullName evidence="1">Uncharacterized protein</fullName>
    </submittedName>
</protein>
<keyword evidence="2" id="KW-1185">Reference proteome</keyword>
<name>A0ABP9DC68_9ACTN</name>
<gene>
    <name evidence="1" type="ORF">GCM10023235_13820</name>
</gene>
<evidence type="ECO:0000313" key="2">
    <source>
        <dbReference type="Proteomes" id="UP001501752"/>
    </source>
</evidence>
<sequence>MALDFADMRALVADLVMPSGASMYVMSGLETARELLRYSFYRYEFATVAVTHSLVALEQVLAERLAVDAPLQDLIGRAAAAGLLPGDLAAELDRGRLLRDRVARGAATSGALRPEGAVVRVRAVFDAVALLLRPLPAAADGGGARAGDRLAVLWEEHLRAPFPESFRGTDIDGVDLILLDADVAGLVRRELGGGLDGDGVAVLWACIAHLERIVPLIDEEYCASYCARLRTAACLAARRHLPAAS</sequence>
<organism evidence="1 2">
    <name type="scientific">Kitasatospora terrestris</name>
    <dbReference type="NCBI Taxonomy" id="258051"/>
    <lineage>
        <taxon>Bacteria</taxon>
        <taxon>Bacillati</taxon>
        <taxon>Actinomycetota</taxon>
        <taxon>Actinomycetes</taxon>
        <taxon>Kitasatosporales</taxon>
        <taxon>Streptomycetaceae</taxon>
        <taxon>Kitasatospora</taxon>
    </lineage>
</organism>
<reference evidence="2" key="1">
    <citation type="journal article" date="2019" name="Int. J. Syst. Evol. Microbiol.">
        <title>The Global Catalogue of Microorganisms (GCM) 10K type strain sequencing project: providing services to taxonomists for standard genome sequencing and annotation.</title>
        <authorList>
            <consortium name="The Broad Institute Genomics Platform"/>
            <consortium name="The Broad Institute Genome Sequencing Center for Infectious Disease"/>
            <person name="Wu L."/>
            <person name="Ma J."/>
        </authorList>
    </citation>
    <scope>NUCLEOTIDE SEQUENCE [LARGE SCALE GENOMIC DNA]</scope>
    <source>
        <strain evidence="2">JCM 13006</strain>
    </source>
</reference>
<proteinExistence type="predicted"/>
<evidence type="ECO:0000313" key="1">
    <source>
        <dbReference type="EMBL" id="GAA4839652.1"/>
    </source>
</evidence>